<evidence type="ECO:0000256" key="2">
    <source>
        <dbReference type="ARBA" id="ARBA00022448"/>
    </source>
</evidence>
<dbReference type="SUPFAM" id="SSF161098">
    <property type="entry name" value="MetI-like"/>
    <property type="match status" value="1"/>
</dbReference>
<evidence type="ECO:0000313" key="10">
    <source>
        <dbReference type="Proteomes" id="UP000574761"/>
    </source>
</evidence>
<dbReference type="InterPro" id="IPR000515">
    <property type="entry name" value="MetI-like"/>
</dbReference>
<dbReference type="PANTHER" id="PTHR30151">
    <property type="entry name" value="ALKANE SULFONATE ABC TRANSPORTER-RELATED, MEMBRANE SUBUNIT"/>
    <property type="match status" value="1"/>
</dbReference>
<feature type="transmembrane region" description="Helical" evidence="7">
    <location>
        <begin position="259"/>
        <end position="280"/>
    </location>
</feature>
<evidence type="ECO:0000256" key="1">
    <source>
        <dbReference type="ARBA" id="ARBA00004651"/>
    </source>
</evidence>
<keyword evidence="5 7" id="KW-1133">Transmembrane helix</keyword>
<keyword evidence="10" id="KW-1185">Reference proteome</keyword>
<feature type="transmembrane region" description="Helical" evidence="7">
    <location>
        <begin position="104"/>
        <end position="123"/>
    </location>
</feature>
<comment type="similarity">
    <text evidence="7">Belongs to the binding-protein-dependent transport system permease family.</text>
</comment>
<dbReference type="EMBL" id="JACIEE010000007">
    <property type="protein sequence ID" value="MBB3978591.1"/>
    <property type="molecule type" value="Genomic_DNA"/>
</dbReference>
<proteinExistence type="inferred from homology"/>
<dbReference type="AlphaFoldDB" id="A0A7W6D8B4"/>
<dbReference type="GO" id="GO:0055085">
    <property type="term" value="P:transmembrane transport"/>
    <property type="evidence" value="ECO:0007669"/>
    <property type="project" value="InterPro"/>
</dbReference>
<dbReference type="Pfam" id="PF00528">
    <property type="entry name" value="BPD_transp_1"/>
    <property type="match status" value="1"/>
</dbReference>
<evidence type="ECO:0000256" key="6">
    <source>
        <dbReference type="ARBA" id="ARBA00023136"/>
    </source>
</evidence>
<name>A0A7W6D8B4_9HYPH</name>
<gene>
    <name evidence="9" type="ORF">GGQ64_003825</name>
</gene>
<evidence type="ECO:0000256" key="5">
    <source>
        <dbReference type="ARBA" id="ARBA00022989"/>
    </source>
</evidence>
<feature type="transmembrane region" description="Helical" evidence="7">
    <location>
        <begin position="135"/>
        <end position="157"/>
    </location>
</feature>
<evidence type="ECO:0000259" key="8">
    <source>
        <dbReference type="PROSITE" id="PS50928"/>
    </source>
</evidence>
<dbReference type="Proteomes" id="UP000574761">
    <property type="component" value="Unassembled WGS sequence"/>
</dbReference>
<dbReference type="PROSITE" id="PS50928">
    <property type="entry name" value="ABC_TM1"/>
    <property type="match status" value="1"/>
</dbReference>
<feature type="transmembrane region" description="Helical" evidence="7">
    <location>
        <begin position="39"/>
        <end position="59"/>
    </location>
</feature>
<dbReference type="GO" id="GO:0005886">
    <property type="term" value="C:plasma membrane"/>
    <property type="evidence" value="ECO:0007669"/>
    <property type="project" value="UniProtKB-SubCell"/>
</dbReference>
<dbReference type="RefSeq" id="WP_183806822.1">
    <property type="nucleotide sequence ID" value="NZ_JACIEE010000007.1"/>
</dbReference>
<comment type="caution">
    <text evidence="9">The sequence shown here is derived from an EMBL/GenBank/DDBJ whole genome shotgun (WGS) entry which is preliminary data.</text>
</comment>
<dbReference type="PANTHER" id="PTHR30151:SF0">
    <property type="entry name" value="ABC TRANSPORTER PERMEASE PROTEIN MJ0413-RELATED"/>
    <property type="match status" value="1"/>
</dbReference>
<protein>
    <submittedName>
        <fullName evidence="9">NitT/TauT family transport system permease protein</fullName>
    </submittedName>
</protein>
<accession>A0A7W6D8B4</accession>
<organism evidence="9 10">
    <name type="scientific">Mycoplana azooxidifex</name>
    <dbReference type="NCBI Taxonomy" id="1636188"/>
    <lineage>
        <taxon>Bacteria</taxon>
        <taxon>Pseudomonadati</taxon>
        <taxon>Pseudomonadota</taxon>
        <taxon>Alphaproteobacteria</taxon>
        <taxon>Hyphomicrobiales</taxon>
        <taxon>Rhizobiaceae</taxon>
        <taxon>Mycoplana</taxon>
    </lineage>
</organism>
<dbReference type="InterPro" id="IPR035906">
    <property type="entry name" value="MetI-like_sf"/>
</dbReference>
<keyword evidence="3" id="KW-1003">Cell membrane</keyword>
<reference evidence="9 10" key="1">
    <citation type="submission" date="2020-08" db="EMBL/GenBank/DDBJ databases">
        <title>Genomic Encyclopedia of Type Strains, Phase IV (KMG-IV): sequencing the most valuable type-strain genomes for metagenomic binning, comparative biology and taxonomic classification.</title>
        <authorList>
            <person name="Goeker M."/>
        </authorList>
    </citation>
    <scope>NUCLEOTIDE SEQUENCE [LARGE SCALE GENOMIC DNA]</scope>
    <source>
        <strain evidence="9 10">DSM 100211</strain>
    </source>
</reference>
<evidence type="ECO:0000256" key="7">
    <source>
        <dbReference type="RuleBase" id="RU363032"/>
    </source>
</evidence>
<evidence type="ECO:0000313" key="9">
    <source>
        <dbReference type="EMBL" id="MBB3978591.1"/>
    </source>
</evidence>
<sequence>MRSFDAETAPRVLGRPVTVEAGTFPETVWSEQVAWIDRIPRVVAMAGLLFAVLVVWWAVHHFEVASRIILPSPAEVGRDIVFVGKNILTGGYMLSALWTTTKEVLWGFFFAVAIGFSLGVLVGETSFGERAVLPYLVAIDTMPKVAFAPLFLAWLGFGIASKVALAAFIATFPIVVGTAAGLHAADENARMLFRTLGASRWQTLFRMKIPTGLPQIFTGLKIGAVGVMAGAITAEFLGGGKGFGELIRVAASQLQTPRVFSLILYLSVLGFLVFWTVVVLERKLVFWHRASVTGIDDRR</sequence>
<comment type="subcellular location">
    <subcellularLocation>
        <location evidence="1 7">Cell membrane</location>
        <topology evidence="1 7">Multi-pass membrane protein</topology>
    </subcellularLocation>
</comment>
<dbReference type="Gene3D" id="1.10.3720.10">
    <property type="entry name" value="MetI-like"/>
    <property type="match status" value="1"/>
</dbReference>
<feature type="domain" description="ABC transmembrane type-1" evidence="8">
    <location>
        <begin position="97"/>
        <end position="281"/>
    </location>
</feature>
<evidence type="ECO:0000256" key="3">
    <source>
        <dbReference type="ARBA" id="ARBA00022475"/>
    </source>
</evidence>
<feature type="transmembrane region" description="Helical" evidence="7">
    <location>
        <begin position="163"/>
        <end position="185"/>
    </location>
</feature>
<keyword evidence="2 7" id="KW-0813">Transport</keyword>
<evidence type="ECO:0000256" key="4">
    <source>
        <dbReference type="ARBA" id="ARBA00022692"/>
    </source>
</evidence>
<keyword evidence="4 7" id="KW-0812">Transmembrane</keyword>
<keyword evidence="6 7" id="KW-0472">Membrane</keyword>
<dbReference type="CDD" id="cd06261">
    <property type="entry name" value="TM_PBP2"/>
    <property type="match status" value="1"/>
</dbReference>
<feature type="transmembrane region" description="Helical" evidence="7">
    <location>
        <begin position="216"/>
        <end position="239"/>
    </location>
</feature>